<gene>
    <name evidence="1" type="ORF">FNH04_34840</name>
</gene>
<comment type="caution">
    <text evidence="1">The sequence shown here is derived from an EMBL/GenBank/DDBJ whole genome shotgun (WGS) entry which is preliminary data.</text>
</comment>
<name>A0A5N8WEK4_9ACTN</name>
<sequence>MTVSRVPRWMPLHSTEVCILPAGTWWDAVRVPLALGVRALGMLGDGTGAVIRDGYGSILYWLVPPGEADGWHVPEVQILGPGSHVAVPPPRRTAGPGLYWQVPLSYDRECTSPARLHAALAVPRLTARPVPWLVP</sequence>
<dbReference type="OrthoDB" id="3872852at2"/>
<keyword evidence="2" id="KW-1185">Reference proteome</keyword>
<dbReference type="Proteomes" id="UP000326979">
    <property type="component" value="Unassembled WGS sequence"/>
</dbReference>
<proteinExistence type="predicted"/>
<dbReference type="RefSeq" id="WP_152789847.1">
    <property type="nucleotide sequence ID" value="NZ_BAABEQ010000016.1"/>
</dbReference>
<dbReference type="AlphaFoldDB" id="A0A5N8WEK4"/>
<evidence type="ECO:0000313" key="1">
    <source>
        <dbReference type="EMBL" id="MPY44898.1"/>
    </source>
</evidence>
<protein>
    <submittedName>
        <fullName evidence="1">Uncharacterized protein</fullName>
    </submittedName>
</protein>
<organism evidence="1 2">
    <name type="scientific">Streptomyces phyllanthi</name>
    <dbReference type="NCBI Taxonomy" id="1803180"/>
    <lineage>
        <taxon>Bacteria</taxon>
        <taxon>Bacillati</taxon>
        <taxon>Actinomycetota</taxon>
        <taxon>Actinomycetes</taxon>
        <taxon>Kitasatosporales</taxon>
        <taxon>Streptomycetaceae</taxon>
        <taxon>Streptomyces</taxon>
    </lineage>
</organism>
<dbReference type="EMBL" id="VJZE01000376">
    <property type="protein sequence ID" value="MPY44898.1"/>
    <property type="molecule type" value="Genomic_DNA"/>
</dbReference>
<accession>A0A5N8WEK4</accession>
<evidence type="ECO:0000313" key="2">
    <source>
        <dbReference type="Proteomes" id="UP000326979"/>
    </source>
</evidence>
<reference evidence="1 2" key="1">
    <citation type="submission" date="2019-07" db="EMBL/GenBank/DDBJ databases">
        <title>New species of Amycolatopsis and Streptomyces.</title>
        <authorList>
            <person name="Duangmal K."/>
            <person name="Teo W.F.A."/>
            <person name="Lipun K."/>
        </authorList>
    </citation>
    <scope>NUCLEOTIDE SEQUENCE [LARGE SCALE GENOMIC DNA]</scope>
    <source>
        <strain evidence="1 2">TISTR 2346</strain>
    </source>
</reference>